<dbReference type="SMART" id="SM00028">
    <property type="entry name" value="TPR"/>
    <property type="match status" value="2"/>
</dbReference>
<dbReference type="InterPro" id="IPR019734">
    <property type="entry name" value="TPR_rpt"/>
</dbReference>
<feature type="repeat" description="TPR" evidence="1">
    <location>
        <begin position="39"/>
        <end position="72"/>
    </location>
</feature>
<evidence type="ECO:0000313" key="4">
    <source>
        <dbReference type="Proteomes" id="UP000019269"/>
    </source>
</evidence>
<dbReference type="Pfam" id="PF13181">
    <property type="entry name" value="TPR_8"/>
    <property type="match status" value="1"/>
</dbReference>
<protein>
    <submittedName>
        <fullName evidence="3">Tetratricopeptide repeat family protein</fullName>
    </submittedName>
</protein>
<evidence type="ECO:0000313" key="3">
    <source>
        <dbReference type="EMBL" id="AHH03093.1"/>
    </source>
</evidence>
<sequence>MEMEPNKLINKSIRYYNSHKYSDVVKLLEKEIFFYKNYYFYHYILGMSYLRMGNLGNAQTYLKKAYTLNPTEPDVKQSIAILLAAQGKEDKAIQIWLKMIEENQEIKRSELSLETIRKNPIQGALFMNKNKIYAKLFPEIKVKTGQNLSKLIRILLTVAGFAFSLISIFLFIHSKETTTLTPNDFKAKEKKAINNIAAYIDDIKINEKEKIENHEGQFVFILTETEIKNSFQKIKTHLKKGKDNFARIEINKILNSNASESIKLKAKNLASFISRPDFITFDDYLVLKEIKKNPLIYSNIYVKWEGITNNIEKKDNITYFDFYVGYNKNTLEGIITTKTTFDIDINFKDCVEILGQIDYNYNTNTLTLNAITIRKIEKQKG</sequence>
<keyword evidence="1" id="KW-0802">TPR repeat</keyword>
<dbReference type="Proteomes" id="UP000019269">
    <property type="component" value="Chromosome"/>
</dbReference>
<proteinExistence type="predicted"/>
<evidence type="ECO:0000256" key="2">
    <source>
        <dbReference type="SAM" id="Phobius"/>
    </source>
</evidence>
<keyword evidence="2" id="KW-0812">Transmembrane</keyword>
<keyword evidence="2" id="KW-0472">Membrane</keyword>
<dbReference type="Gene3D" id="1.25.40.10">
    <property type="entry name" value="Tetratricopeptide repeat domain"/>
    <property type="match status" value="1"/>
</dbReference>
<accession>A0ABM5PHI6</accession>
<feature type="transmembrane region" description="Helical" evidence="2">
    <location>
        <begin position="151"/>
        <end position="172"/>
    </location>
</feature>
<keyword evidence="4" id="KW-1185">Reference proteome</keyword>
<dbReference type="SUPFAM" id="SSF48452">
    <property type="entry name" value="TPR-like"/>
    <property type="match status" value="1"/>
</dbReference>
<name>A0ABM5PHI6_9SPIR</name>
<evidence type="ECO:0000256" key="1">
    <source>
        <dbReference type="PROSITE-ProRule" id="PRU00339"/>
    </source>
</evidence>
<dbReference type="InterPro" id="IPR011990">
    <property type="entry name" value="TPR-like_helical_dom_sf"/>
</dbReference>
<organism evidence="3 4">
    <name type="scientific">Borrelia nietonii YOR</name>
    <dbReference type="NCBI Taxonomy" id="1293576"/>
    <lineage>
        <taxon>Bacteria</taxon>
        <taxon>Pseudomonadati</taxon>
        <taxon>Spirochaetota</taxon>
        <taxon>Spirochaetia</taxon>
        <taxon>Spirochaetales</taxon>
        <taxon>Borreliaceae</taxon>
        <taxon>Borrelia</taxon>
        <taxon>Borrelia nietonii</taxon>
    </lineage>
</organism>
<keyword evidence="2" id="KW-1133">Transmembrane helix</keyword>
<dbReference type="EMBL" id="CP004146">
    <property type="protein sequence ID" value="AHH03093.1"/>
    <property type="molecule type" value="Genomic_DNA"/>
</dbReference>
<reference evidence="3" key="1">
    <citation type="submission" date="2013-02" db="EMBL/GenBank/DDBJ databases">
        <title>Comparative genomics of Borrelia species.</title>
        <authorList>
            <person name="Schwan T.G."/>
            <person name="Raffel S.J."/>
            <person name="Porcella S.F."/>
        </authorList>
    </citation>
    <scope>NUCLEOTIDE SEQUENCE [LARGE SCALE GENOMIC DNA]</scope>
    <source>
        <strain evidence="3">YOR</strain>
    </source>
</reference>
<gene>
    <name evidence="3" type="ORF">BHY_0142</name>
</gene>
<dbReference type="PROSITE" id="PS50005">
    <property type="entry name" value="TPR"/>
    <property type="match status" value="1"/>
</dbReference>